<reference evidence="2" key="1">
    <citation type="submission" date="2020-05" db="EMBL/GenBank/DDBJ databases">
        <authorList>
            <person name="Chiriac C."/>
            <person name="Salcher M."/>
            <person name="Ghai R."/>
            <person name="Kavagutti S V."/>
        </authorList>
    </citation>
    <scope>NUCLEOTIDE SEQUENCE</scope>
</reference>
<name>A0A6J7DPX3_9ZZZZ</name>
<protein>
    <submittedName>
        <fullName evidence="2">Unannotated protein</fullName>
    </submittedName>
</protein>
<dbReference type="Pfam" id="PF01636">
    <property type="entry name" value="APH"/>
    <property type="match status" value="1"/>
</dbReference>
<dbReference type="Gene3D" id="3.90.1200.10">
    <property type="match status" value="1"/>
</dbReference>
<evidence type="ECO:0000313" key="2">
    <source>
        <dbReference type="EMBL" id="CAB4872566.1"/>
    </source>
</evidence>
<dbReference type="AlphaFoldDB" id="A0A6J7DPX3"/>
<dbReference type="InterPro" id="IPR011009">
    <property type="entry name" value="Kinase-like_dom_sf"/>
</dbReference>
<accession>A0A6J7DPX3</accession>
<gene>
    <name evidence="2" type="ORF">UFOPK3401_00890</name>
</gene>
<proteinExistence type="predicted"/>
<dbReference type="InterPro" id="IPR002575">
    <property type="entry name" value="Aminoglycoside_PTrfase"/>
</dbReference>
<dbReference type="EMBL" id="CAFBLM010000037">
    <property type="protein sequence ID" value="CAB4872566.1"/>
    <property type="molecule type" value="Genomic_DNA"/>
</dbReference>
<evidence type="ECO:0000259" key="1">
    <source>
        <dbReference type="Pfam" id="PF01636"/>
    </source>
</evidence>
<feature type="domain" description="Aminoglycoside phosphotransferase" evidence="1">
    <location>
        <begin position="40"/>
        <end position="233"/>
    </location>
</feature>
<organism evidence="2">
    <name type="scientific">freshwater metagenome</name>
    <dbReference type="NCBI Taxonomy" id="449393"/>
    <lineage>
        <taxon>unclassified sequences</taxon>
        <taxon>metagenomes</taxon>
        <taxon>ecological metagenomes</taxon>
    </lineage>
</organism>
<sequence length="312" mass="33642">MTTIKTSDLEVIHDVDPQVLVQAEILGIKPADVLSTIVLDGGRGRRTWLVKLATDSYVLRNRQFLGDEDVATTVAAQKKVGPAVIASNVAGGLLLTQWIDGQVPSGNEIREHFLPELAQALATLHSITNIHGQPITEVVSGIDPLMTRADYLASIKRVQNRPSWVEPILELDELDAIGHRLARIAGAQPMVLIHGDPVPGNIVVGPDGLKFVDFEFAGAGNALYEVGHAVAGLHLSGDEMEDFACHYGDAQAAPVIEAWSYLAAQAWAVWVAMGTAPGTQSPMWQEWAQHATVRLMQAHQAGRFAHLMGDLV</sequence>
<dbReference type="SUPFAM" id="SSF56112">
    <property type="entry name" value="Protein kinase-like (PK-like)"/>
    <property type="match status" value="1"/>
</dbReference>